<dbReference type="Gene3D" id="3.40.50.720">
    <property type="entry name" value="NAD(P)-binding Rossmann-like Domain"/>
    <property type="match status" value="1"/>
</dbReference>
<dbReference type="InterPro" id="IPR051606">
    <property type="entry name" value="Polyketide_Oxido-like"/>
</dbReference>
<reference evidence="2 3" key="1">
    <citation type="submission" date="2019-07" db="EMBL/GenBank/DDBJ databases">
        <title>Rhodococcus cavernicolus sp. nov., isolated from a cave.</title>
        <authorList>
            <person name="Lee S.D."/>
        </authorList>
    </citation>
    <scope>NUCLEOTIDE SEQUENCE [LARGE SCALE GENOMIC DNA]</scope>
    <source>
        <strain evidence="2 3">C1-24</strain>
    </source>
</reference>
<dbReference type="GO" id="GO:0004074">
    <property type="term" value="F:biliverdin reductase [NAD(P)H] activity"/>
    <property type="evidence" value="ECO:0007669"/>
    <property type="project" value="TreeGrafter"/>
</dbReference>
<dbReference type="InterPro" id="IPR016040">
    <property type="entry name" value="NAD(P)-bd_dom"/>
</dbReference>
<dbReference type="GO" id="GO:0042602">
    <property type="term" value="F:riboflavin reductase (NADPH) activity"/>
    <property type="evidence" value="ECO:0007669"/>
    <property type="project" value="TreeGrafter"/>
</dbReference>
<dbReference type="OrthoDB" id="3763081at2"/>
<dbReference type="EMBL" id="VLNY01000003">
    <property type="protein sequence ID" value="KAA0023252.1"/>
    <property type="molecule type" value="Genomic_DNA"/>
</dbReference>
<dbReference type="PANTHER" id="PTHR43355">
    <property type="entry name" value="FLAVIN REDUCTASE (NADPH)"/>
    <property type="match status" value="1"/>
</dbReference>
<keyword evidence="3" id="KW-1185">Reference proteome</keyword>
<evidence type="ECO:0000259" key="1">
    <source>
        <dbReference type="Pfam" id="PF13460"/>
    </source>
</evidence>
<evidence type="ECO:0000313" key="2">
    <source>
        <dbReference type="EMBL" id="KAA0023252.1"/>
    </source>
</evidence>
<dbReference type="Proteomes" id="UP000322244">
    <property type="component" value="Unassembled WGS sequence"/>
</dbReference>
<proteinExistence type="predicted"/>
<dbReference type="Pfam" id="PF13460">
    <property type="entry name" value="NAD_binding_10"/>
    <property type="match status" value="1"/>
</dbReference>
<sequence length="294" mass="31227">MGEDAQRGGIAGTLCGRQRFARNLHGQVVRAPQEIAGVVRQWLGARIARVHRRFTISAGDVKVWQLIVTTIDSYAHCIYRRLRGRTNGVGVMRIVVFGATGKTGRLVLSKGVERKHEMVAFARTPASLDGLRDRVTVVEGDGTDAGAVGRAVVGADAVIVSVTSRGSSEPVVAQITGNVVDAAVACGVDRLVIVGAYGMVASRPVVIASVVRTIFAKTFADQAEAEELLLASTLDWTVVRPTRLTDGAPSSTFRSSIDPIMRGPFSVSRSDVAAVLLDVVESHDHRGAYINVSG</sequence>
<dbReference type="SUPFAM" id="SSF51735">
    <property type="entry name" value="NAD(P)-binding Rossmann-fold domains"/>
    <property type="match status" value="1"/>
</dbReference>
<dbReference type="PANTHER" id="PTHR43355:SF2">
    <property type="entry name" value="FLAVIN REDUCTASE (NADPH)"/>
    <property type="match status" value="1"/>
</dbReference>
<gene>
    <name evidence="2" type="ORF">FOY51_07410</name>
</gene>
<evidence type="ECO:0000313" key="3">
    <source>
        <dbReference type="Proteomes" id="UP000322244"/>
    </source>
</evidence>
<name>A0A5A7SDI8_9NOCA</name>
<dbReference type="InterPro" id="IPR036291">
    <property type="entry name" value="NAD(P)-bd_dom_sf"/>
</dbReference>
<accession>A0A5A7SDI8</accession>
<feature type="domain" description="NAD(P)-binding" evidence="1">
    <location>
        <begin position="98"/>
        <end position="281"/>
    </location>
</feature>
<protein>
    <submittedName>
        <fullName evidence="2">SDR family oxidoreductase</fullName>
    </submittedName>
</protein>
<comment type="caution">
    <text evidence="2">The sequence shown here is derived from an EMBL/GenBank/DDBJ whole genome shotgun (WGS) entry which is preliminary data.</text>
</comment>
<organism evidence="2 3">
    <name type="scientific">Antrihabitans cavernicola</name>
    <dbReference type="NCBI Taxonomy" id="2495913"/>
    <lineage>
        <taxon>Bacteria</taxon>
        <taxon>Bacillati</taxon>
        <taxon>Actinomycetota</taxon>
        <taxon>Actinomycetes</taxon>
        <taxon>Mycobacteriales</taxon>
        <taxon>Nocardiaceae</taxon>
        <taxon>Antrihabitans</taxon>
    </lineage>
</organism>
<dbReference type="AlphaFoldDB" id="A0A5A7SDI8"/>